<dbReference type="Gene3D" id="3.90.1600.10">
    <property type="entry name" value="Palm domain of DNA polymerase"/>
    <property type="match status" value="1"/>
</dbReference>
<reference evidence="1 2" key="1">
    <citation type="journal article" date="2018" name="Genome Biol. Evol.">
        <title>Multiple Roots of Fruiting Body Formation in Amoebozoa.</title>
        <authorList>
            <person name="Hillmann F."/>
            <person name="Forbes G."/>
            <person name="Novohradska S."/>
            <person name="Ferling I."/>
            <person name="Riege K."/>
            <person name="Groth M."/>
            <person name="Westermann M."/>
            <person name="Marz M."/>
            <person name="Spaller T."/>
            <person name="Winckler T."/>
            <person name="Schaap P."/>
            <person name="Glockner G."/>
        </authorList>
    </citation>
    <scope>NUCLEOTIDE SEQUENCE [LARGE SCALE GENOMIC DNA]</scope>
    <source>
        <strain evidence="1 2">Jena</strain>
    </source>
</reference>
<dbReference type="SUPFAM" id="SSF56672">
    <property type="entry name" value="DNA/RNA polymerases"/>
    <property type="match status" value="1"/>
</dbReference>
<evidence type="ECO:0000313" key="1">
    <source>
        <dbReference type="EMBL" id="PRP74183.1"/>
    </source>
</evidence>
<organism evidence="1 2">
    <name type="scientific">Planoprotostelium fungivorum</name>
    <dbReference type="NCBI Taxonomy" id="1890364"/>
    <lineage>
        <taxon>Eukaryota</taxon>
        <taxon>Amoebozoa</taxon>
        <taxon>Evosea</taxon>
        <taxon>Variosea</taxon>
        <taxon>Cavosteliida</taxon>
        <taxon>Cavosteliaceae</taxon>
        <taxon>Planoprotostelium</taxon>
    </lineage>
</organism>
<dbReference type="InterPro" id="IPR043502">
    <property type="entry name" value="DNA/RNA_pol_sf"/>
</dbReference>
<dbReference type="GO" id="GO:0000166">
    <property type="term" value="F:nucleotide binding"/>
    <property type="evidence" value="ECO:0007669"/>
    <property type="project" value="InterPro"/>
</dbReference>
<name>A0A2P6MR58_9EUKA</name>
<evidence type="ECO:0000313" key="2">
    <source>
        <dbReference type="Proteomes" id="UP000241769"/>
    </source>
</evidence>
<dbReference type="InParanoid" id="A0A2P6MR58"/>
<comment type="caution">
    <text evidence="1">The sequence shown here is derived from an EMBL/GenBank/DDBJ whole genome shotgun (WGS) entry which is preliminary data.</text>
</comment>
<keyword evidence="2" id="KW-1185">Reference proteome</keyword>
<dbReference type="OrthoDB" id="414982at2759"/>
<dbReference type="Proteomes" id="UP000241769">
    <property type="component" value="Unassembled WGS sequence"/>
</dbReference>
<dbReference type="EMBL" id="MDYQ01000492">
    <property type="protein sequence ID" value="PRP74183.1"/>
    <property type="molecule type" value="Genomic_DNA"/>
</dbReference>
<dbReference type="InterPro" id="IPR017964">
    <property type="entry name" value="DNA-dir_DNA_pol_B_CS"/>
</dbReference>
<gene>
    <name evidence="1" type="ORF">PROFUN_16006</name>
</gene>
<dbReference type="GO" id="GO:0003676">
    <property type="term" value="F:nucleic acid binding"/>
    <property type="evidence" value="ECO:0007669"/>
    <property type="project" value="InterPro"/>
</dbReference>
<dbReference type="InterPro" id="IPR023211">
    <property type="entry name" value="DNA_pol_palm_dom_sf"/>
</dbReference>
<sequence length="344" mass="40631">MRFDNLDKLSETSLPPIECFYNKLRNTLPSEAEYQHAVKVWKEKQFASFGEYMMYYCRCDVELLLQGTTNYKTQLKTKHNKTTLQTERLMYNLFPKDNYCIYSETLKYLLENNLCCINDIYEVIEQSIDYVLKDYVEDMTANRQKAEDGIYQVVLGRCCSLMINITNHFLYTHESFMKQTIGRTITDWSIMRHADKQHKGLIEVRLQKDKCIDARLCIQLFVPAYDKTEVDLLYTDTDSIYMQAKVSSYEEFKQRFPDHLQKLHFAATGDITPGKMKLECELKEAIFVKPKTYSYVKKDGKEDVRNKGAVLNQNKEILILDSYKRAVFSDDLLWQRTLNQKNNM</sequence>
<protein>
    <submittedName>
        <fullName evidence="1">Uncharacterized protein</fullName>
    </submittedName>
</protein>
<proteinExistence type="predicted"/>
<dbReference type="PROSITE" id="PS00116">
    <property type="entry name" value="DNA_POLYMERASE_B"/>
    <property type="match status" value="1"/>
</dbReference>
<accession>A0A2P6MR58</accession>
<dbReference type="AlphaFoldDB" id="A0A2P6MR58"/>